<accession>A0A9D4UWN5</accession>
<name>A0A9D4UWN5_ADICA</name>
<sequence>MVEPSFTTTNKRVVAAGRGKVHSLHSKLFVLRQLPQCQARIFQLSTRTGSSIFLRQGTCMYFFTVKEKCMIQGQPDVYTCLLFKYVMARDKVLQQSLRECSLM</sequence>
<organism evidence="1 2">
    <name type="scientific">Adiantum capillus-veneris</name>
    <name type="common">Maidenhair fern</name>
    <dbReference type="NCBI Taxonomy" id="13818"/>
    <lineage>
        <taxon>Eukaryota</taxon>
        <taxon>Viridiplantae</taxon>
        <taxon>Streptophyta</taxon>
        <taxon>Embryophyta</taxon>
        <taxon>Tracheophyta</taxon>
        <taxon>Polypodiopsida</taxon>
        <taxon>Polypodiidae</taxon>
        <taxon>Polypodiales</taxon>
        <taxon>Pteridineae</taxon>
        <taxon>Pteridaceae</taxon>
        <taxon>Vittarioideae</taxon>
        <taxon>Adiantum</taxon>
    </lineage>
</organism>
<comment type="caution">
    <text evidence="1">The sequence shown here is derived from an EMBL/GenBank/DDBJ whole genome shotgun (WGS) entry which is preliminary data.</text>
</comment>
<proteinExistence type="predicted"/>
<dbReference type="AlphaFoldDB" id="A0A9D4UWN5"/>
<reference evidence="1" key="1">
    <citation type="submission" date="2021-01" db="EMBL/GenBank/DDBJ databases">
        <title>Adiantum capillus-veneris genome.</title>
        <authorList>
            <person name="Fang Y."/>
            <person name="Liao Q."/>
        </authorList>
    </citation>
    <scope>NUCLEOTIDE SEQUENCE</scope>
    <source>
        <strain evidence="1">H3</strain>
        <tissue evidence="1">Leaf</tissue>
    </source>
</reference>
<dbReference type="EMBL" id="JABFUD020000009">
    <property type="protein sequence ID" value="KAI5075306.1"/>
    <property type="molecule type" value="Genomic_DNA"/>
</dbReference>
<keyword evidence="2" id="KW-1185">Reference proteome</keyword>
<evidence type="ECO:0000313" key="2">
    <source>
        <dbReference type="Proteomes" id="UP000886520"/>
    </source>
</evidence>
<evidence type="ECO:0000313" key="1">
    <source>
        <dbReference type="EMBL" id="KAI5075306.1"/>
    </source>
</evidence>
<gene>
    <name evidence="1" type="ORF">GOP47_0009382</name>
</gene>
<dbReference type="Proteomes" id="UP000886520">
    <property type="component" value="Chromosome 9"/>
</dbReference>
<protein>
    <submittedName>
        <fullName evidence="1">Uncharacterized protein</fullName>
    </submittedName>
</protein>